<feature type="region of interest" description="Disordered" evidence="1">
    <location>
        <begin position="87"/>
        <end position="106"/>
    </location>
</feature>
<name>A0A3A8Q970_9BACT</name>
<proteinExistence type="predicted"/>
<dbReference type="AlphaFoldDB" id="A0A3A8Q970"/>
<accession>A0A3A8Q970</accession>
<protein>
    <submittedName>
        <fullName evidence="2">Uncharacterized protein</fullName>
    </submittedName>
</protein>
<dbReference type="Proteomes" id="UP000267003">
    <property type="component" value="Unassembled WGS sequence"/>
</dbReference>
<sequence>MVSTWAARLLLTAPGMTIPEREALAQRLGKAELELQRAQRESDGSAVARRRLANARVEYRNAEHHALEVLGALHALDRVEQLGTARHQAARATAAPVSSRRAAASQ</sequence>
<gene>
    <name evidence="2" type="ORF">D7W81_19060</name>
</gene>
<organism evidence="2 3">
    <name type="scientific">Corallococcus aberystwythensis</name>
    <dbReference type="NCBI Taxonomy" id="2316722"/>
    <lineage>
        <taxon>Bacteria</taxon>
        <taxon>Pseudomonadati</taxon>
        <taxon>Myxococcota</taxon>
        <taxon>Myxococcia</taxon>
        <taxon>Myxococcales</taxon>
        <taxon>Cystobacterineae</taxon>
        <taxon>Myxococcaceae</taxon>
        <taxon>Corallococcus</taxon>
    </lineage>
</organism>
<evidence type="ECO:0000256" key="1">
    <source>
        <dbReference type="SAM" id="MobiDB-lite"/>
    </source>
</evidence>
<evidence type="ECO:0000313" key="2">
    <source>
        <dbReference type="EMBL" id="RKH64101.1"/>
    </source>
</evidence>
<comment type="caution">
    <text evidence="2">The sequence shown here is derived from an EMBL/GenBank/DDBJ whole genome shotgun (WGS) entry which is preliminary data.</text>
</comment>
<reference evidence="3" key="1">
    <citation type="submission" date="2018-09" db="EMBL/GenBank/DDBJ databases">
        <authorList>
            <person name="Livingstone P.G."/>
            <person name="Whitworth D.E."/>
        </authorList>
    </citation>
    <scope>NUCLEOTIDE SEQUENCE [LARGE SCALE GENOMIC DNA]</scope>
    <source>
        <strain evidence="3">AB050A</strain>
    </source>
</reference>
<evidence type="ECO:0000313" key="3">
    <source>
        <dbReference type="Proteomes" id="UP000267003"/>
    </source>
</evidence>
<keyword evidence="3" id="KW-1185">Reference proteome</keyword>
<dbReference type="EMBL" id="RAWK01000109">
    <property type="protein sequence ID" value="RKH64101.1"/>
    <property type="molecule type" value="Genomic_DNA"/>
</dbReference>